<reference evidence="2" key="2">
    <citation type="submission" date="2025-09" db="UniProtKB">
        <authorList>
            <consortium name="Ensembl"/>
        </authorList>
    </citation>
    <scope>IDENTIFICATION</scope>
</reference>
<feature type="compositionally biased region" description="Low complexity" evidence="1">
    <location>
        <begin position="27"/>
        <end position="36"/>
    </location>
</feature>
<organism evidence="2 3">
    <name type="scientific">Catagonus wagneri</name>
    <name type="common">Chacoan peccary</name>
    <dbReference type="NCBI Taxonomy" id="51154"/>
    <lineage>
        <taxon>Eukaryota</taxon>
        <taxon>Metazoa</taxon>
        <taxon>Chordata</taxon>
        <taxon>Craniata</taxon>
        <taxon>Vertebrata</taxon>
        <taxon>Euteleostomi</taxon>
        <taxon>Mammalia</taxon>
        <taxon>Eutheria</taxon>
        <taxon>Laurasiatheria</taxon>
        <taxon>Artiodactyla</taxon>
        <taxon>Suina</taxon>
        <taxon>Tayassuidae</taxon>
        <taxon>Catagonus</taxon>
    </lineage>
</organism>
<dbReference type="AlphaFoldDB" id="A0A8C3VUM7"/>
<evidence type="ECO:0000313" key="3">
    <source>
        <dbReference type="Proteomes" id="UP000694540"/>
    </source>
</evidence>
<dbReference type="Ensembl" id="ENSCWAT00000005285.1">
    <property type="protein sequence ID" value="ENSCWAP00000004882.1"/>
    <property type="gene ID" value="ENSCWAG00000003778.1"/>
</dbReference>
<sequence length="115" mass="12906">MTTSWRLKRRSTAARKAPRKAFSRTESPYTVASSAPSTSASFTTYTARPSAASALRSSSARRLLPLYGSPQNTTRGILPGRGHVQLRRVNFRQALWFDRHRSYECFCASMCVCIK</sequence>
<evidence type="ECO:0000256" key="1">
    <source>
        <dbReference type="SAM" id="MobiDB-lite"/>
    </source>
</evidence>
<accession>A0A8C3VUM7</accession>
<evidence type="ECO:0000313" key="2">
    <source>
        <dbReference type="Ensembl" id="ENSCWAP00000004882.1"/>
    </source>
</evidence>
<reference evidence="2" key="1">
    <citation type="submission" date="2025-08" db="UniProtKB">
        <authorList>
            <consortium name="Ensembl"/>
        </authorList>
    </citation>
    <scope>IDENTIFICATION</scope>
</reference>
<dbReference type="GeneTree" id="ENSGT00900000142372"/>
<keyword evidence="3" id="KW-1185">Reference proteome</keyword>
<protein>
    <submittedName>
        <fullName evidence="2">Uncharacterized protein</fullName>
    </submittedName>
</protein>
<proteinExistence type="predicted"/>
<feature type="region of interest" description="Disordered" evidence="1">
    <location>
        <begin position="1"/>
        <end position="36"/>
    </location>
</feature>
<dbReference type="Proteomes" id="UP000694540">
    <property type="component" value="Unplaced"/>
</dbReference>
<name>A0A8C3VUM7_9CETA</name>
<feature type="compositionally biased region" description="Basic residues" evidence="1">
    <location>
        <begin position="1"/>
        <end position="22"/>
    </location>
</feature>